<sequence length="195" mass="22188">MFRMGVVAFFGVLLAALAVLAVWGVSWLYGRFAVRHQEDVEHWTYAQEVSEYAEAYAVPLDVVYAVIETESHFDENAESSAGACGLMQLMPVTYDWIRTRLGEDSQAEPEGGIFDPELNLRYGIYYLSYLYGEFGVWETAWAGYNAGPNIVKQWLQDSRYSEDGVTLHTIPYTETANYVVKVGDAREYYQRLLAE</sequence>
<dbReference type="EMBL" id="DVHA01000027">
    <property type="protein sequence ID" value="HIR60126.1"/>
    <property type="molecule type" value="Genomic_DNA"/>
</dbReference>
<evidence type="ECO:0000313" key="3">
    <source>
        <dbReference type="Proteomes" id="UP000824241"/>
    </source>
</evidence>
<proteinExistence type="predicted"/>
<evidence type="ECO:0000259" key="1">
    <source>
        <dbReference type="Pfam" id="PF01464"/>
    </source>
</evidence>
<organism evidence="2 3">
    <name type="scientific">Candidatus Faecivivens stercoravium</name>
    <dbReference type="NCBI Taxonomy" id="2840803"/>
    <lineage>
        <taxon>Bacteria</taxon>
        <taxon>Bacillati</taxon>
        <taxon>Bacillota</taxon>
        <taxon>Clostridia</taxon>
        <taxon>Eubacteriales</taxon>
        <taxon>Oscillospiraceae</taxon>
        <taxon>Oscillospiraceae incertae sedis</taxon>
        <taxon>Candidatus Faecivivens</taxon>
    </lineage>
</organism>
<accession>A0A9D1J3X6</accession>
<dbReference type="InterPro" id="IPR023346">
    <property type="entry name" value="Lysozyme-like_dom_sf"/>
</dbReference>
<dbReference type="AlphaFoldDB" id="A0A9D1J3X6"/>
<comment type="caution">
    <text evidence="2">The sequence shown here is derived from an EMBL/GenBank/DDBJ whole genome shotgun (WGS) entry which is preliminary data.</text>
</comment>
<gene>
    <name evidence="2" type="ORF">IAB37_00900</name>
</gene>
<dbReference type="CDD" id="cd16896">
    <property type="entry name" value="LT_Slt70-like"/>
    <property type="match status" value="1"/>
</dbReference>
<reference evidence="2" key="2">
    <citation type="journal article" date="2021" name="PeerJ">
        <title>Extensive microbial diversity within the chicken gut microbiome revealed by metagenomics and culture.</title>
        <authorList>
            <person name="Gilroy R."/>
            <person name="Ravi A."/>
            <person name="Getino M."/>
            <person name="Pursley I."/>
            <person name="Horton D.L."/>
            <person name="Alikhan N.F."/>
            <person name="Baker D."/>
            <person name="Gharbi K."/>
            <person name="Hall N."/>
            <person name="Watson M."/>
            <person name="Adriaenssens E.M."/>
            <person name="Foster-Nyarko E."/>
            <person name="Jarju S."/>
            <person name="Secka A."/>
            <person name="Antonio M."/>
            <person name="Oren A."/>
            <person name="Chaudhuri R.R."/>
            <person name="La Ragione R."/>
            <person name="Hildebrand F."/>
            <person name="Pallen M.J."/>
        </authorList>
    </citation>
    <scope>NUCLEOTIDE SEQUENCE</scope>
    <source>
        <strain evidence="2">CHK189-12415</strain>
    </source>
</reference>
<dbReference type="InterPro" id="IPR008258">
    <property type="entry name" value="Transglycosylase_SLT_dom_1"/>
</dbReference>
<evidence type="ECO:0000313" key="2">
    <source>
        <dbReference type="EMBL" id="HIR60126.1"/>
    </source>
</evidence>
<name>A0A9D1J3X6_9FIRM</name>
<reference evidence="2" key="1">
    <citation type="submission" date="2020-10" db="EMBL/GenBank/DDBJ databases">
        <authorList>
            <person name="Gilroy R."/>
        </authorList>
    </citation>
    <scope>NUCLEOTIDE SEQUENCE</scope>
    <source>
        <strain evidence="2">CHK189-12415</strain>
    </source>
</reference>
<feature type="domain" description="Transglycosylase SLT" evidence="1">
    <location>
        <begin position="50"/>
        <end position="159"/>
    </location>
</feature>
<protein>
    <submittedName>
        <fullName evidence="2">Lytic transglycosylase domain-containing protein</fullName>
    </submittedName>
</protein>
<dbReference type="Proteomes" id="UP000824241">
    <property type="component" value="Unassembled WGS sequence"/>
</dbReference>
<dbReference type="Pfam" id="PF01464">
    <property type="entry name" value="SLT"/>
    <property type="match status" value="1"/>
</dbReference>
<dbReference type="PANTHER" id="PTHR37423">
    <property type="entry name" value="SOLUBLE LYTIC MUREIN TRANSGLYCOSYLASE-RELATED"/>
    <property type="match status" value="1"/>
</dbReference>
<dbReference type="PANTHER" id="PTHR37423:SF2">
    <property type="entry name" value="MEMBRANE-BOUND LYTIC MUREIN TRANSGLYCOSYLASE C"/>
    <property type="match status" value="1"/>
</dbReference>
<dbReference type="Gene3D" id="1.10.530.10">
    <property type="match status" value="1"/>
</dbReference>
<dbReference type="SUPFAM" id="SSF53955">
    <property type="entry name" value="Lysozyme-like"/>
    <property type="match status" value="1"/>
</dbReference>